<evidence type="ECO:0000256" key="1">
    <source>
        <dbReference type="ARBA" id="ARBA00006525"/>
    </source>
</evidence>
<reference evidence="3" key="1">
    <citation type="journal article" date="2014" name="Int. J. Syst. Evol. Microbiol.">
        <title>Complete genome sequence of Corynebacterium casei LMG S-19264T (=DSM 44701T), isolated from a smear-ripened cheese.</title>
        <authorList>
            <consortium name="US DOE Joint Genome Institute (JGI-PGF)"/>
            <person name="Walter F."/>
            <person name="Albersmeier A."/>
            <person name="Kalinowski J."/>
            <person name="Ruckert C."/>
        </authorList>
    </citation>
    <scope>NUCLEOTIDE SEQUENCE</scope>
    <source>
        <strain evidence="3">CGMCC 4.7430</strain>
    </source>
</reference>
<feature type="domain" description="Smf/DprA SLOG" evidence="2">
    <location>
        <begin position="84"/>
        <end position="291"/>
    </location>
</feature>
<dbReference type="Gene3D" id="3.40.50.450">
    <property type="match status" value="1"/>
</dbReference>
<gene>
    <name evidence="3" type="ORF">GCM10012278_21190</name>
</gene>
<dbReference type="EMBL" id="BMNK01000003">
    <property type="protein sequence ID" value="GGP04748.1"/>
    <property type="molecule type" value="Genomic_DNA"/>
</dbReference>
<dbReference type="Proteomes" id="UP000660745">
    <property type="component" value="Unassembled WGS sequence"/>
</dbReference>
<dbReference type="PANTHER" id="PTHR43022:SF1">
    <property type="entry name" value="PROTEIN SMF"/>
    <property type="match status" value="1"/>
</dbReference>
<dbReference type="InterPro" id="IPR057666">
    <property type="entry name" value="DrpA_SLOG"/>
</dbReference>
<dbReference type="NCBIfam" id="TIGR00732">
    <property type="entry name" value="dprA"/>
    <property type="match status" value="1"/>
</dbReference>
<organism evidence="3 4">
    <name type="scientific">Nonomuraea glycinis</name>
    <dbReference type="NCBI Taxonomy" id="2047744"/>
    <lineage>
        <taxon>Bacteria</taxon>
        <taxon>Bacillati</taxon>
        <taxon>Actinomycetota</taxon>
        <taxon>Actinomycetes</taxon>
        <taxon>Streptosporangiales</taxon>
        <taxon>Streptosporangiaceae</taxon>
        <taxon>Nonomuraea</taxon>
    </lineage>
</organism>
<dbReference type="GO" id="GO:0009294">
    <property type="term" value="P:DNA-mediated transformation"/>
    <property type="evidence" value="ECO:0007669"/>
    <property type="project" value="InterPro"/>
</dbReference>
<comment type="caution">
    <text evidence="3">The sequence shown here is derived from an EMBL/GenBank/DDBJ whole genome shotgun (WGS) entry which is preliminary data.</text>
</comment>
<dbReference type="AlphaFoldDB" id="A0A918A3N1"/>
<protein>
    <recommendedName>
        <fullName evidence="2">Smf/DprA SLOG domain-containing protein</fullName>
    </recommendedName>
</protein>
<dbReference type="RefSeq" id="WP_189138354.1">
    <property type="nucleotide sequence ID" value="NZ_BMNK01000003.1"/>
</dbReference>
<evidence type="ECO:0000259" key="2">
    <source>
        <dbReference type="Pfam" id="PF02481"/>
    </source>
</evidence>
<dbReference type="SUPFAM" id="SSF102405">
    <property type="entry name" value="MCP/YpsA-like"/>
    <property type="match status" value="1"/>
</dbReference>
<comment type="similarity">
    <text evidence="1">Belongs to the DprA/Smf family.</text>
</comment>
<sequence length="325" mass="35425">MRITEEQSRLLAICMVKGVSWYLVAREAQRPNGLARLWSGDIIESSPEATKARALIANSAHEPDRYVESAVQQAELAASNGARLVTVLDKEYPATLRLIFNLPPFLFVRGELREADLRSVAVVGTRQASEDGLRRARRMSGLLTERQVTVVSGLARGVDTAAHTAALDTGGRTIAVVGTGILRCYPAENRALADRIAENGAVVSQFWPEANGATYTFPRRNVTMSGIAQGTVVIEAASTSGAKMQARLALEHGKRVFLLRSLTEAQPWAQEYVKTRGALMVEDVDDVVKSLSSPDRIQAVNESRAQLTLDFEDLKLEEPSPGALW</sequence>
<keyword evidence="4" id="KW-1185">Reference proteome</keyword>
<evidence type="ECO:0000313" key="3">
    <source>
        <dbReference type="EMBL" id="GGP04748.1"/>
    </source>
</evidence>
<dbReference type="Pfam" id="PF02481">
    <property type="entry name" value="DNA_processg_A"/>
    <property type="match status" value="1"/>
</dbReference>
<dbReference type="InterPro" id="IPR003488">
    <property type="entry name" value="DprA"/>
</dbReference>
<evidence type="ECO:0000313" key="4">
    <source>
        <dbReference type="Proteomes" id="UP000660745"/>
    </source>
</evidence>
<name>A0A918A3N1_9ACTN</name>
<reference evidence="3" key="2">
    <citation type="submission" date="2020-09" db="EMBL/GenBank/DDBJ databases">
        <authorList>
            <person name="Sun Q."/>
            <person name="Zhou Y."/>
        </authorList>
    </citation>
    <scope>NUCLEOTIDE SEQUENCE</scope>
    <source>
        <strain evidence="3">CGMCC 4.7430</strain>
    </source>
</reference>
<dbReference type="PANTHER" id="PTHR43022">
    <property type="entry name" value="PROTEIN SMF"/>
    <property type="match status" value="1"/>
</dbReference>
<accession>A0A918A3N1</accession>
<proteinExistence type="inferred from homology"/>